<dbReference type="Pfam" id="PF14542">
    <property type="entry name" value="Acetyltransf_CG"/>
    <property type="match status" value="1"/>
</dbReference>
<dbReference type="InterPro" id="IPR045057">
    <property type="entry name" value="Gcn5-rel_NAT"/>
</dbReference>
<keyword evidence="3" id="KW-1185">Reference proteome</keyword>
<dbReference type="PANTHER" id="PTHR31435">
    <property type="entry name" value="PROTEIN NATD1"/>
    <property type="match status" value="1"/>
</dbReference>
<dbReference type="InterPro" id="IPR031165">
    <property type="entry name" value="GNAT_YJDJ"/>
</dbReference>
<dbReference type="HOGENOM" id="CLU_132888_0_1_11"/>
<dbReference type="SUPFAM" id="SSF55729">
    <property type="entry name" value="Acyl-CoA N-acyltransferases (Nat)"/>
    <property type="match status" value="1"/>
</dbReference>
<evidence type="ECO:0000313" key="3">
    <source>
        <dbReference type="Proteomes" id="UP000018763"/>
    </source>
</evidence>
<proteinExistence type="predicted"/>
<organism evidence="2 3">
    <name type="scientific">Mycolicibacterium neoaurum VKM Ac-1815D</name>
    <dbReference type="NCBI Taxonomy" id="700508"/>
    <lineage>
        <taxon>Bacteria</taxon>
        <taxon>Bacillati</taxon>
        <taxon>Actinomycetota</taxon>
        <taxon>Actinomycetes</taxon>
        <taxon>Mycobacteriales</taxon>
        <taxon>Mycobacteriaceae</taxon>
        <taxon>Mycolicibacterium</taxon>
    </lineage>
</organism>
<evidence type="ECO:0000313" key="2">
    <source>
        <dbReference type="EMBL" id="AHC24643.1"/>
    </source>
</evidence>
<dbReference type="Gene3D" id="3.40.630.30">
    <property type="match status" value="1"/>
</dbReference>
<dbReference type="AlphaFoldDB" id="V5XA07"/>
<dbReference type="eggNOG" id="COG2388">
    <property type="taxonomic scope" value="Bacteria"/>
</dbReference>
<protein>
    <submittedName>
        <fullName evidence="2">GNAT family acetyltraansferase</fullName>
    </submittedName>
</protein>
<feature type="domain" description="N-acetyltransferase" evidence="1">
    <location>
        <begin position="8"/>
        <end position="94"/>
    </location>
</feature>
<name>V5XA07_MYCNE</name>
<dbReference type="Proteomes" id="UP000018763">
    <property type="component" value="Chromosome"/>
</dbReference>
<dbReference type="InterPro" id="IPR016181">
    <property type="entry name" value="Acyl_CoA_acyltransferase"/>
</dbReference>
<dbReference type="EMBL" id="CP006936">
    <property type="protein sequence ID" value="AHC24643.1"/>
    <property type="molecule type" value="Genomic_DNA"/>
</dbReference>
<dbReference type="PROSITE" id="PS51729">
    <property type="entry name" value="GNAT_YJDJ"/>
    <property type="match status" value="1"/>
</dbReference>
<dbReference type="KEGG" id="mne:D174_08600"/>
<gene>
    <name evidence="2" type="ORF">D174_08600</name>
</gene>
<accession>V5XA07</accession>
<dbReference type="RefSeq" id="WP_019514683.1">
    <property type="nucleotide sequence ID" value="NC_023036.2"/>
</dbReference>
<sequence length="105" mass="11603">MSDTVTVTHASERTRFEIHQGQDLAGFAEYRDHGRQRIFHHTEIGEQYGGKGLGSKLIRGALTDTVAAGMRIVPVCSFVAKFLDTHDDFAGSVDEVTPEIRTLLD</sequence>
<evidence type="ECO:0000259" key="1">
    <source>
        <dbReference type="PROSITE" id="PS51729"/>
    </source>
</evidence>
<dbReference type="GeneID" id="43449554"/>
<reference evidence="2 3" key="1">
    <citation type="journal article" date="2014" name="Genome Announc.">
        <title>Complete Genome Sequence of Sterol-Transforming Mycobacterium neoaurum Strain VKM Ac-1815D.</title>
        <authorList>
            <person name="Shtratnikova V.Y."/>
            <person name="Bragin E.Y."/>
            <person name="Dovbnya D.V."/>
            <person name="Pekov Y.A."/>
            <person name="Schelkunov M.I."/>
            <person name="Strizhov N."/>
            <person name="Ivashina T.V."/>
            <person name="Ashapkin V.V."/>
            <person name="Donova M.V."/>
        </authorList>
    </citation>
    <scope>NUCLEOTIDE SEQUENCE [LARGE SCALE GENOMIC DNA]</scope>
    <source>
        <strain evidence="2 3">VKM Ac-1815D</strain>
    </source>
</reference>
<dbReference type="PANTHER" id="PTHR31435:SF10">
    <property type="entry name" value="BSR4717 PROTEIN"/>
    <property type="match status" value="1"/>
</dbReference>